<name>A0A0G4MWV4_VERLO</name>
<organism evidence="2 3">
    <name type="scientific">Verticillium longisporum</name>
    <name type="common">Verticillium dahliae var. longisporum</name>
    <dbReference type="NCBI Taxonomy" id="100787"/>
    <lineage>
        <taxon>Eukaryota</taxon>
        <taxon>Fungi</taxon>
        <taxon>Dikarya</taxon>
        <taxon>Ascomycota</taxon>
        <taxon>Pezizomycotina</taxon>
        <taxon>Sordariomycetes</taxon>
        <taxon>Hypocreomycetidae</taxon>
        <taxon>Glomerellales</taxon>
        <taxon>Plectosphaerellaceae</taxon>
        <taxon>Verticillium</taxon>
    </lineage>
</organism>
<feature type="region of interest" description="Disordered" evidence="1">
    <location>
        <begin position="1"/>
        <end position="116"/>
    </location>
</feature>
<sequence length="146" mass="16001">MAAEVTTDALCFPLVLHPGPHGQSKERKQKPPEHSGRNNGSDTRTVSRTGTRSLHSHAAIGFGTRQLPQDPQPSGRRGCTFEVVARRLPPRPSSRRIANRKKGKKKARRNPRSRLGSVPLRTIFSPKSRAAASLVPFIATDLSARL</sequence>
<evidence type="ECO:0000313" key="3">
    <source>
        <dbReference type="Proteomes" id="UP000044602"/>
    </source>
</evidence>
<protein>
    <submittedName>
        <fullName evidence="2">Uncharacterized protein</fullName>
    </submittedName>
</protein>
<proteinExistence type="predicted"/>
<feature type="compositionally biased region" description="Basic residues" evidence="1">
    <location>
        <begin position="93"/>
        <end position="112"/>
    </location>
</feature>
<gene>
    <name evidence="2" type="ORF">BN1708_007863</name>
</gene>
<dbReference type="Proteomes" id="UP000044602">
    <property type="component" value="Unassembled WGS sequence"/>
</dbReference>
<evidence type="ECO:0000313" key="2">
    <source>
        <dbReference type="EMBL" id="CRK38693.1"/>
    </source>
</evidence>
<dbReference type="AlphaFoldDB" id="A0A0G4MWV4"/>
<evidence type="ECO:0000256" key="1">
    <source>
        <dbReference type="SAM" id="MobiDB-lite"/>
    </source>
</evidence>
<feature type="compositionally biased region" description="Basic and acidic residues" evidence="1">
    <location>
        <begin position="23"/>
        <end position="36"/>
    </location>
</feature>
<reference evidence="2 3" key="1">
    <citation type="submission" date="2015-05" db="EMBL/GenBank/DDBJ databases">
        <authorList>
            <person name="Wang D.B."/>
            <person name="Wang M."/>
        </authorList>
    </citation>
    <scope>NUCLEOTIDE SEQUENCE [LARGE SCALE GENOMIC DNA]</scope>
    <source>
        <strain evidence="2">VL1</strain>
    </source>
</reference>
<accession>A0A0G4MWV4</accession>
<keyword evidence="3" id="KW-1185">Reference proteome</keyword>
<dbReference type="EMBL" id="CVQH01025638">
    <property type="protein sequence ID" value="CRK38693.1"/>
    <property type="molecule type" value="Genomic_DNA"/>
</dbReference>
<feature type="compositionally biased region" description="Polar residues" evidence="1">
    <location>
        <begin position="37"/>
        <end position="53"/>
    </location>
</feature>